<protein>
    <submittedName>
        <fullName evidence="2">NAD-dependent epimerase/dehydratase family protein</fullName>
    </submittedName>
</protein>
<evidence type="ECO:0000313" key="2">
    <source>
        <dbReference type="EMBL" id="MFC5396805.1"/>
    </source>
</evidence>
<sequence length="315" mass="33782">MRILVAGATGAVGRALIPLLVDRGHTVGGLARQPDCVAGMGATAIKADALNREVVITAVREFAPDVVVHQLTSLPAATGLWRFDKAFEQTNRLRTVGTEILLEAAHASRARRLVAQSFCGWPYSRIGGPVKTEADALDPNPPAQLRTTLVALKELEASVTSATSLAGTVLRYGSFYGPHTHLSPGSEMAQQVRKRLFPIIGEGNGVWSFIHIYDAAVATALAAEAGPSGIYNVVDDEPAPVSSWLPELAAVMGARPPRRIPMWLAKLFLPEHLRIMMTEVRGASNNLFKSTFGWTPRFASWRTGFHAEFGPGVGG</sequence>
<dbReference type="Pfam" id="PF01370">
    <property type="entry name" value="Epimerase"/>
    <property type="match status" value="1"/>
</dbReference>
<dbReference type="Gene3D" id="3.40.50.720">
    <property type="entry name" value="NAD(P)-binding Rossmann-like Domain"/>
    <property type="match status" value="1"/>
</dbReference>
<organism evidence="2 3">
    <name type="scientific">Bosea vestrisii</name>
    <dbReference type="NCBI Taxonomy" id="151416"/>
    <lineage>
        <taxon>Bacteria</taxon>
        <taxon>Pseudomonadati</taxon>
        <taxon>Pseudomonadota</taxon>
        <taxon>Alphaproteobacteria</taxon>
        <taxon>Hyphomicrobiales</taxon>
        <taxon>Boseaceae</taxon>
        <taxon>Bosea</taxon>
    </lineage>
</organism>
<dbReference type="InterPro" id="IPR051783">
    <property type="entry name" value="NAD(P)-dependent_oxidoreduct"/>
</dbReference>
<dbReference type="SUPFAM" id="SSF51735">
    <property type="entry name" value="NAD(P)-binding Rossmann-fold domains"/>
    <property type="match status" value="1"/>
</dbReference>
<dbReference type="RefSeq" id="WP_377013528.1">
    <property type="nucleotide sequence ID" value="NZ_JBHSLV010000078.1"/>
</dbReference>
<dbReference type="InterPro" id="IPR036291">
    <property type="entry name" value="NAD(P)-bd_dom_sf"/>
</dbReference>
<dbReference type="PANTHER" id="PTHR48079:SF6">
    <property type="entry name" value="NAD(P)-BINDING DOMAIN-CONTAINING PROTEIN-RELATED"/>
    <property type="match status" value="1"/>
</dbReference>
<gene>
    <name evidence="2" type="ORF">ACFPPC_29575</name>
</gene>
<evidence type="ECO:0000313" key="3">
    <source>
        <dbReference type="Proteomes" id="UP001596104"/>
    </source>
</evidence>
<dbReference type="Proteomes" id="UP001596104">
    <property type="component" value="Unassembled WGS sequence"/>
</dbReference>
<keyword evidence="3" id="KW-1185">Reference proteome</keyword>
<evidence type="ECO:0000259" key="1">
    <source>
        <dbReference type="Pfam" id="PF01370"/>
    </source>
</evidence>
<reference evidence="3" key="1">
    <citation type="journal article" date="2019" name="Int. J. Syst. Evol. Microbiol.">
        <title>The Global Catalogue of Microorganisms (GCM) 10K type strain sequencing project: providing services to taxonomists for standard genome sequencing and annotation.</title>
        <authorList>
            <consortium name="The Broad Institute Genomics Platform"/>
            <consortium name="The Broad Institute Genome Sequencing Center for Infectious Disease"/>
            <person name="Wu L."/>
            <person name="Ma J."/>
        </authorList>
    </citation>
    <scope>NUCLEOTIDE SEQUENCE [LARGE SCALE GENOMIC DNA]</scope>
    <source>
        <strain evidence="3">CGMCC 1.16326</strain>
    </source>
</reference>
<proteinExistence type="predicted"/>
<feature type="domain" description="NAD-dependent epimerase/dehydratase" evidence="1">
    <location>
        <begin position="3"/>
        <end position="233"/>
    </location>
</feature>
<comment type="caution">
    <text evidence="2">The sequence shown here is derived from an EMBL/GenBank/DDBJ whole genome shotgun (WGS) entry which is preliminary data.</text>
</comment>
<name>A0ABW0HI33_9HYPH</name>
<dbReference type="InterPro" id="IPR001509">
    <property type="entry name" value="Epimerase_deHydtase"/>
</dbReference>
<dbReference type="PANTHER" id="PTHR48079">
    <property type="entry name" value="PROTEIN YEEZ"/>
    <property type="match status" value="1"/>
</dbReference>
<dbReference type="EMBL" id="JBHSLV010000078">
    <property type="protein sequence ID" value="MFC5396805.1"/>
    <property type="molecule type" value="Genomic_DNA"/>
</dbReference>
<accession>A0ABW0HI33</accession>